<dbReference type="GO" id="GO:0034976">
    <property type="term" value="P:response to endoplasmic reticulum stress"/>
    <property type="evidence" value="ECO:0007669"/>
    <property type="project" value="TreeGrafter"/>
</dbReference>
<feature type="compositionally biased region" description="Polar residues" evidence="17">
    <location>
        <begin position="286"/>
        <end position="295"/>
    </location>
</feature>
<evidence type="ECO:0000256" key="2">
    <source>
        <dbReference type="ARBA" id="ARBA00004570"/>
    </source>
</evidence>
<dbReference type="AlphaFoldDB" id="A0A7M4FHF1"/>
<protein>
    <recommendedName>
        <fullName evidence="14">Protein phosphatase 1 regulatory subunit 15A</fullName>
    </recommendedName>
    <alternativeName>
        <fullName evidence="15">Growth arrest and DNA damage-inducible protein GADD34</fullName>
    </alternativeName>
</protein>
<gene>
    <name evidence="19" type="primary">PPP1R15A</name>
</gene>
<comment type="similarity">
    <text evidence="3">Belongs to the PPP1R15 family.</text>
</comment>
<dbReference type="GO" id="GO:0000164">
    <property type="term" value="C:protein phosphatase type 1 complex"/>
    <property type="evidence" value="ECO:0007669"/>
    <property type="project" value="TreeGrafter"/>
</dbReference>
<dbReference type="GO" id="GO:0005789">
    <property type="term" value="C:endoplasmic reticulum membrane"/>
    <property type="evidence" value="ECO:0007669"/>
    <property type="project" value="UniProtKB-SubCell"/>
</dbReference>
<dbReference type="Pfam" id="PF10488">
    <property type="entry name" value="PP1c_bdg"/>
    <property type="match status" value="1"/>
</dbReference>
<evidence type="ECO:0000313" key="20">
    <source>
        <dbReference type="Proteomes" id="UP000594220"/>
    </source>
</evidence>
<keyword evidence="9" id="KW-0832">Ubl conjugation</keyword>
<evidence type="ECO:0000256" key="17">
    <source>
        <dbReference type="SAM" id="MobiDB-lite"/>
    </source>
</evidence>
<evidence type="ECO:0000256" key="6">
    <source>
        <dbReference type="ARBA" id="ARBA00022737"/>
    </source>
</evidence>
<evidence type="ECO:0000256" key="7">
    <source>
        <dbReference type="ARBA" id="ARBA00022787"/>
    </source>
</evidence>
<evidence type="ECO:0000256" key="5">
    <source>
        <dbReference type="ARBA" id="ARBA00022703"/>
    </source>
</evidence>
<feature type="compositionally biased region" description="Polar residues" evidence="17">
    <location>
        <begin position="14"/>
        <end position="26"/>
    </location>
</feature>
<evidence type="ECO:0000256" key="4">
    <source>
        <dbReference type="ARBA" id="ARBA00022553"/>
    </source>
</evidence>
<organism evidence="19 20">
    <name type="scientific">Crocodylus porosus</name>
    <name type="common">Saltwater crocodile</name>
    <name type="synonym">Estuarine crocodile</name>
    <dbReference type="NCBI Taxonomy" id="8502"/>
    <lineage>
        <taxon>Eukaryota</taxon>
        <taxon>Metazoa</taxon>
        <taxon>Chordata</taxon>
        <taxon>Craniata</taxon>
        <taxon>Vertebrata</taxon>
        <taxon>Euteleostomi</taxon>
        <taxon>Archelosauria</taxon>
        <taxon>Archosauria</taxon>
        <taxon>Crocodylia</taxon>
        <taxon>Longirostres</taxon>
        <taxon>Crocodylidae</taxon>
        <taxon>Crocodylus</taxon>
    </lineage>
</organism>
<keyword evidence="11" id="KW-0346">Stress response</keyword>
<dbReference type="GO" id="GO:0005741">
    <property type="term" value="C:mitochondrial outer membrane"/>
    <property type="evidence" value="ECO:0007669"/>
    <property type="project" value="UniProtKB-SubCell"/>
</dbReference>
<comment type="subcellular location">
    <subcellularLocation>
        <location evidence="1">Endoplasmic reticulum membrane</location>
        <topology evidence="1">Peripheral membrane protein</topology>
        <orientation evidence="1">Cytoplasmic side</orientation>
    </subcellularLocation>
    <subcellularLocation>
        <location evidence="2">Mitochondrion outer membrane</location>
        <topology evidence="2">Peripheral membrane protein</topology>
        <orientation evidence="2">Cytoplasmic side</orientation>
    </subcellularLocation>
</comment>
<dbReference type="GO" id="GO:0006417">
    <property type="term" value="P:regulation of translation"/>
    <property type="evidence" value="ECO:0007669"/>
    <property type="project" value="UniProtKB-KW"/>
</dbReference>
<feature type="domain" description="Protein phosphatase 1 regulatory subunit 15A/B C-terminal" evidence="18">
    <location>
        <begin position="494"/>
        <end position="540"/>
    </location>
</feature>
<keyword evidence="13" id="KW-0472">Membrane</keyword>
<evidence type="ECO:0000256" key="8">
    <source>
        <dbReference type="ARBA" id="ARBA00022824"/>
    </source>
</evidence>
<feature type="region of interest" description="Disordered" evidence="17">
    <location>
        <begin position="1"/>
        <end position="36"/>
    </location>
</feature>
<accession>A0A7M4FHF1</accession>
<dbReference type="Proteomes" id="UP000594220">
    <property type="component" value="Unplaced"/>
</dbReference>
<evidence type="ECO:0000256" key="9">
    <source>
        <dbReference type="ARBA" id="ARBA00022843"/>
    </source>
</evidence>
<evidence type="ECO:0000256" key="15">
    <source>
        <dbReference type="ARBA" id="ARBA00042438"/>
    </source>
</evidence>
<evidence type="ECO:0000256" key="1">
    <source>
        <dbReference type="ARBA" id="ARBA00004397"/>
    </source>
</evidence>
<feature type="region of interest" description="Disordered" evidence="17">
    <location>
        <begin position="254"/>
        <end position="295"/>
    </location>
</feature>
<dbReference type="GO" id="GO:0006915">
    <property type="term" value="P:apoptotic process"/>
    <property type="evidence" value="ECO:0007669"/>
    <property type="project" value="UniProtKB-KW"/>
</dbReference>
<evidence type="ECO:0000256" key="12">
    <source>
        <dbReference type="ARBA" id="ARBA00023128"/>
    </source>
</evidence>
<dbReference type="GO" id="GO:0019888">
    <property type="term" value="F:protein phosphatase regulator activity"/>
    <property type="evidence" value="ECO:0007669"/>
    <property type="project" value="TreeGrafter"/>
</dbReference>
<evidence type="ECO:0000256" key="13">
    <source>
        <dbReference type="ARBA" id="ARBA00023136"/>
    </source>
</evidence>
<evidence type="ECO:0000256" key="3">
    <source>
        <dbReference type="ARBA" id="ARBA00010161"/>
    </source>
</evidence>
<dbReference type="GeneTree" id="ENSGT00940000154404"/>
<proteinExistence type="inferred from homology"/>
<keyword evidence="6" id="KW-0677">Repeat</keyword>
<dbReference type="Ensembl" id="ENSCPRT00005028266.1">
    <property type="protein sequence ID" value="ENSCPRP00005024210.1"/>
    <property type="gene ID" value="ENSCPRG00005016815.1"/>
</dbReference>
<sequence>MQAGPGRRAPTLLQAPSTDTAWSTSSPARALAPPPAAGVLWPPAEPPTKRAVMIPNATVMTHNTTLLLVNHCPTVTHCAQMVHGTFPDPGSLSCRPTMAGRLTMTAKVLLRLLRRWPSAWHPFPATMRMMRKMMESFLPACSGPTGREGRLHRPPALDPTSGKGQKLWEALEKGDDTLGAALSCQETDKHLEDSGEGTMSGREEATSFQEMNTYLEDAREGTMLAREEATGFQETDKHLERLEDSREVQKQLLANPQHSQEEKEHPGMGGASKETPKGGERDATISLLNGTKDNEPITKSSLVLSLFYCPSEEEDGEGEDWSSKEEDGGSDSGWSDTEEEEETDLENEELWRSLSCGHDPSNPLCCSTSSRGQKAASDSCLPQNQDQVSCLGMAHSLEAGTAHASQSPWPMRRWESPHRVALHYCEPGSRRAEDPVMTETACDQEGNRAAKKWSLRRGGTQNPGVLSSGLNWFQQKHVHFSPVVTVHPLIVWDFASRAARCGPWEQLARDRCRFHRRIEQAQAVLGPCLEPGHRAKAWRRINRATENPGIQENQATSCSTATENPSMWDKQAMSLPLCSTGTENPDIQEGRTERYPSLASGEEDPGIRNSRLG</sequence>
<feature type="region of interest" description="Disordered" evidence="17">
    <location>
        <begin position="144"/>
        <end position="163"/>
    </location>
</feature>
<feature type="region of interest" description="Disordered" evidence="17">
    <location>
        <begin position="545"/>
        <end position="564"/>
    </location>
</feature>
<dbReference type="PANTHER" id="PTHR16489">
    <property type="entry name" value="GH11727P"/>
    <property type="match status" value="1"/>
</dbReference>
<feature type="compositionally biased region" description="Low complexity" evidence="17">
    <location>
        <begin position="27"/>
        <end position="36"/>
    </location>
</feature>
<dbReference type="InterPro" id="IPR019523">
    <property type="entry name" value="Prot_Pase1_reg-su15A/B_C"/>
</dbReference>
<keyword evidence="4" id="KW-0597">Phosphoprotein</keyword>
<feature type="compositionally biased region" description="Basic and acidic residues" evidence="17">
    <location>
        <begin position="274"/>
        <end position="283"/>
    </location>
</feature>
<evidence type="ECO:0000313" key="19">
    <source>
        <dbReference type="Ensembl" id="ENSCPRP00005024210.1"/>
    </source>
</evidence>
<evidence type="ECO:0000256" key="11">
    <source>
        <dbReference type="ARBA" id="ARBA00023016"/>
    </source>
</evidence>
<evidence type="ECO:0000256" key="16">
    <source>
        <dbReference type="ARBA" id="ARBA00047011"/>
    </source>
</evidence>
<comment type="subunit">
    <text evidence="16">Interacts with PPP1CA. Interacts with EIF2S1. Interacts with PCNA. Interacts with LYN and KMT2A/MLL1. Interacts with PPP1R1A and SMARCB1. Interacts with SMAD7. Interacts with BAG1. Interacts with NOX4.</text>
</comment>
<feature type="region of interest" description="Disordered" evidence="17">
    <location>
        <begin position="577"/>
        <end position="613"/>
    </location>
</feature>
<reference evidence="19" key="2">
    <citation type="submission" date="2025-09" db="UniProtKB">
        <authorList>
            <consortium name="Ensembl"/>
        </authorList>
    </citation>
    <scope>IDENTIFICATION</scope>
</reference>
<keyword evidence="7" id="KW-1000">Mitochondrion outer membrane</keyword>
<feature type="compositionally biased region" description="Acidic residues" evidence="17">
    <location>
        <begin position="311"/>
        <end position="320"/>
    </location>
</feature>
<dbReference type="InterPro" id="IPR051254">
    <property type="entry name" value="PPP1R15"/>
</dbReference>
<keyword evidence="10" id="KW-0810">Translation regulation</keyword>
<keyword evidence="8" id="KW-0256">Endoplasmic reticulum</keyword>
<dbReference type="PANTHER" id="PTHR16489:SF14">
    <property type="entry name" value="PROTEIN PHOSPHATASE 1 REGULATORY SUBUNIT 15A"/>
    <property type="match status" value="1"/>
</dbReference>
<keyword evidence="20" id="KW-1185">Reference proteome</keyword>
<evidence type="ECO:0000256" key="10">
    <source>
        <dbReference type="ARBA" id="ARBA00022845"/>
    </source>
</evidence>
<feature type="region of interest" description="Disordered" evidence="17">
    <location>
        <begin position="311"/>
        <end position="350"/>
    </location>
</feature>
<reference evidence="19" key="1">
    <citation type="submission" date="2025-08" db="UniProtKB">
        <authorList>
            <consortium name="Ensembl"/>
        </authorList>
    </citation>
    <scope>IDENTIFICATION</scope>
</reference>
<evidence type="ECO:0000256" key="14">
    <source>
        <dbReference type="ARBA" id="ARBA00040008"/>
    </source>
</evidence>
<feature type="compositionally biased region" description="Acidic residues" evidence="17">
    <location>
        <begin position="336"/>
        <end position="348"/>
    </location>
</feature>
<keyword evidence="5" id="KW-0053">Apoptosis</keyword>
<evidence type="ECO:0000259" key="18">
    <source>
        <dbReference type="Pfam" id="PF10488"/>
    </source>
</evidence>
<name>A0A7M4FHF1_CROPO</name>
<keyword evidence="12" id="KW-0496">Mitochondrion</keyword>